<dbReference type="PANTHER" id="PTHR13542">
    <property type="entry name" value="LSM12 HOMOLOG"/>
    <property type="match status" value="1"/>
</dbReference>
<protein>
    <recommendedName>
        <fullName evidence="1">AD domain-containing protein</fullName>
    </recommendedName>
</protein>
<sequence length="167" mass="18844">MESFIGLHVQIKTLSDDTLEGEIFSYDSNTGCVVLSTSLVHTTMKKTLNIIKTSHIKDIQYIGKGTTTNLRLPSVDVTKIRNKEDIAVRTAKEEQLRIGVNVSKEAQDIFNALSKTLPCRWDGDTIIVLDEIYIRNPYGNTNCQGNNTVMLERVRKVLDGEKKRMVK</sequence>
<gene>
    <name evidence="2" type="ORF">PROFUN_06211</name>
</gene>
<dbReference type="AlphaFoldDB" id="A0A2P6MZ14"/>
<dbReference type="SMART" id="SM00995">
    <property type="entry name" value="AD"/>
    <property type="match status" value="1"/>
</dbReference>
<organism evidence="2 3">
    <name type="scientific">Planoprotostelium fungivorum</name>
    <dbReference type="NCBI Taxonomy" id="1890364"/>
    <lineage>
        <taxon>Eukaryota</taxon>
        <taxon>Amoebozoa</taxon>
        <taxon>Evosea</taxon>
        <taxon>Variosea</taxon>
        <taxon>Cavosteliida</taxon>
        <taxon>Cavosteliaceae</taxon>
        <taxon>Planoprotostelium</taxon>
    </lineage>
</organism>
<dbReference type="OrthoDB" id="1057137at2759"/>
<dbReference type="InterPro" id="IPR039683">
    <property type="entry name" value="Lsm12-like"/>
</dbReference>
<accession>A0A2P6MZ14</accession>
<evidence type="ECO:0000259" key="1">
    <source>
        <dbReference type="PROSITE" id="PS52001"/>
    </source>
</evidence>
<comment type="caution">
    <text evidence="2">The sequence shown here is derived from an EMBL/GenBank/DDBJ whole genome shotgun (WGS) entry which is preliminary data.</text>
</comment>
<name>A0A2P6MZ14_9EUKA</name>
<dbReference type="InterPro" id="IPR019181">
    <property type="entry name" value="LSM12_ABD"/>
</dbReference>
<keyword evidence="3" id="KW-1185">Reference proteome</keyword>
<dbReference type="InParanoid" id="A0A2P6MZ14"/>
<dbReference type="InterPro" id="IPR047574">
    <property type="entry name" value="AD"/>
</dbReference>
<dbReference type="STRING" id="1890364.A0A2P6MZ14"/>
<feature type="domain" description="AD" evidence="1">
    <location>
        <begin position="73"/>
        <end position="166"/>
    </location>
</feature>
<proteinExistence type="predicted"/>
<dbReference type="Proteomes" id="UP000241769">
    <property type="component" value="Unassembled WGS sequence"/>
</dbReference>
<dbReference type="PROSITE" id="PS52001">
    <property type="entry name" value="AD"/>
    <property type="match status" value="1"/>
</dbReference>
<reference evidence="2 3" key="1">
    <citation type="journal article" date="2018" name="Genome Biol. Evol.">
        <title>Multiple Roots of Fruiting Body Formation in Amoebozoa.</title>
        <authorList>
            <person name="Hillmann F."/>
            <person name="Forbes G."/>
            <person name="Novohradska S."/>
            <person name="Ferling I."/>
            <person name="Riege K."/>
            <person name="Groth M."/>
            <person name="Westermann M."/>
            <person name="Marz M."/>
            <person name="Spaller T."/>
            <person name="Winckler T."/>
            <person name="Schaap P."/>
            <person name="Glockner G."/>
        </authorList>
    </citation>
    <scope>NUCLEOTIDE SEQUENCE [LARGE SCALE GENOMIC DNA]</scope>
    <source>
        <strain evidence="2 3">Jena</strain>
    </source>
</reference>
<evidence type="ECO:0000313" key="2">
    <source>
        <dbReference type="EMBL" id="PRP76933.1"/>
    </source>
</evidence>
<dbReference type="EMBL" id="MDYQ01000292">
    <property type="protein sequence ID" value="PRP76933.1"/>
    <property type="molecule type" value="Genomic_DNA"/>
</dbReference>
<dbReference type="Pfam" id="PF09793">
    <property type="entry name" value="AD"/>
    <property type="match status" value="1"/>
</dbReference>
<evidence type="ECO:0000313" key="3">
    <source>
        <dbReference type="Proteomes" id="UP000241769"/>
    </source>
</evidence>